<evidence type="ECO:0000313" key="1">
    <source>
        <dbReference type="Ensembl" id="ENSOARP00020053057.1"/>
    </source>
</evidence>
<reference evidence="1" key="3">
    <citation type="submission" date="2025-09" db="UniProtKB">
        <authorList>
            <consortium name="Ensembl"/>
        </authorList>
    </citation>
    <scope>IDENTIFICATION</scope>
</reference>
<reference evidence="1" key="2">
    <citation type="submission" date="2025-08" db="UniProtKB">
        <authorList>
            <consortium name="Ensembl"/>
        </authorList>
    </citation>
    <scope>IDENTIFICATION</scope>
</reference>
<accession>A0AC11E635</accession>
<proteinExistence type="predicted"/>
<reference evidence="1" key="1">
    <citation type="submission" date="2020-11" db="EMBL/GenBank/DDBJ databases">
        <authorList>
            <person name="Davenport K.M."/>
            <person name="Bickhart D.M."/>
            <person name="Smith T.P.L."/>
            <person name="Murdoch B.M."/>
            <person name="Rosen B.D."/>
        </authorList>
    </citation>
    <scope>NUCLEOTIDE SEQUENCE [LARGE SCALE GENOMIC DNA]</scope>
    <source>
        <strain evidence="1">OAR_USU_Benz2616</strain>
    </source>
</reference>
<name>A0AC11E635_SHEEP</name>
<protein>
    <submittedName>
        <fullName evidence="1">Uncharacterized protein</fullName>
    </submittedName>
</protein>
<organism evidence="1">
    <name type="scientific">Ovis aries</name>
    <name type="common">Sheep</name>
    <dbReference type="NCBI Taxonomy" id="9940"/>
    <lineage>
        <taxon>Eukaryota</taxon>
        <taxon>Metazoa</taxon>
        <taxon>Chordata</taxon>
        <taxon>Craniata</taxon>
        <taxon>Vertebrata</taxon>
        <taxon>Euteleostomi</taxon>
        <taxon>Mammalia</taxon>
        <taxon>Eutheria</taxon>
        <taxon>Laurasiatheria</taxon>
        <taxon>Artiodactyla</taxon>
        <taxon>Ruminantia</taxon>
        <taxon>Pecora</taxon>
        <taxon>Bovidae</taxon>
        <taxon>Caprinae</taxon>
        <taxon>Ovis</taxon>
    </lineage>
</organism>
<dbReference type="Ensembl" id="ENSOART00020047000.1">
    <property type="protein sequence ID" value="ENSOARP00020053057.1"/>
    <property type="gene ID" value="ENSOARG00020027221.1"/>
</dbReference>
<sequence length="192" mass="22487">MGANNSSLTLLNCILKNWDRFDPQRLKKTHLVFLCDTAWPRIPLEDGERWPVGGSLKYNTVLQLDLFCKEQGKNDLKDRFLTQSVPDIHRKLQKWAYEPNQSLDTLLQLAQTVYYGREYEEKKERQRNTKEKAEAFAMAMKNFLKLPEKNAQRDPGEKILGQLNLRLLKPLSHNLPICFHNGTVWMSQKVKM</sequence>